<reference evidence="2" key="1">
    <citation type="submission" date="2022-11" db="UniProtKB">
        <authorList>
            <consortium name="WormBaseParasite"/>
        </authorList>
    </citation>
    <scope>IDENTIFICATION</scope>
</reference>
<dbReference type="WBParaSite" id="ES5_v2.g17012.t1">
    <property type="protein sequence ID" value="ES5_v2.g17012.t1"/>
    <property type="gene ID" value="ES5_v2.g17012"/>
</dbReference>
<organism evidence="1 2">
    <name type="scientific">Panagrolaimus sp. ES5</name>
    <dbReference type="NCBI Taxonomy" id="591445"/>
    <lineage>
        <taxon>Eukaryota</taxon>
        <taxon>Metazoa</taxon>
        <taxon>Ecdysozoa</taxon>
        <taxon>Nematoda</taxon>
        <taxon>Chromadorea</taxon>
        <taxon>Rhabditida</taxon>
        <taxon>Tylenchina</taxon>
        <taxon>Panagrolaimomorpha</taxon>
        <taxon>Panagrolaimoidea</taxon>
        <taxon>Panagrolaimidae</taxon>
        <taxon>Panagrolaimus</taxon>
    </lineage>
</organism>
<protein>
    <submittedName>
        <fullName evidence="2">Uncharacterized protein</fullName>
    </submittedName>
</protein>
<name>A0AC34FIZ9_9BILA</name>
<sequence length="527" mass="58262">MLTITDPVANFLVRLRPLPRILFVLFGAVLIHLSLGTYHTFGNMLPYLASYLRNHTDPEVKIEHLMWIPTFQGCFPFAMIIGGFLSMKLGPRLAAAIGCYTMAFGVFLSYYTIKMSYGLFLVTYGFMQGIAYVVAVASVINWAPDKIGLVSGIVAAGFGLSSSIFAPIQTRMINPENKAASTDGYFTDEHLIDRVPDTFKTLSVVYFIMQTIGLIFICDPPAEFVRKHFSDTAIIDMAWLSKRRTRWQNNNKNAATKKDTLFSGYSYSQLSVNVDDDSDDENKSPKRTTAKRKHSVDDDSKGLAATCSAADIEAEESDDDLLQTIKPQPLSLRPSEVLKSSTFYWLFIALFCCSFYGNLFYNLYKTFGETFIEDDMFLAIAFSIGTVANAAARIGWGLLTDKTSFQVALSSASCLATALLLTMPLTAVLGKYMYLLWLTLMFICLAATHALFITAAVRCFGTQYKATNYGCLILSTTLSGILLSVSTSSLLSIIGYNWTFIISAAFPFTAFAITSAIRITPQGHLII</sequence>
<proteinExistence type="predicted"/>
<accession>A0AC34FIZ9</accession>
<dbReference type="Proteomes" id="UP000887579">
    <property type="component" value="Unplaced"/>
</dbReference>
<evidence type="ECO:0000313" key="1">
    <source>
        <dbReference type="Proteomes" id="UP000887579"/>
    </source>
</evidence>
<evidence type="ECO:0000313" key="2">
    <source>
        <dbReference type="WBParaSite" id="ES5_v2.g17012.t1"/>
    </source>
</evidence>